<dbReference type="PANTHER" id="PTHR23315">
    <property type="entry name" value="U BOX DOMAIN-CONTAINING"/>
    <property type="match status" value="1"/>
</dbReference>
<evidence type="ECO:0000256" key="5">
    <source>
        <dbReference type="ARBA" id="ARBA00022737"/>
    </source>
</evidence>
<dbReference type="OrthoDB" id="7537227at2759"/>
<dbReference type="Pfam" id="PF04564">
    <property type="entry name" value="U-box"/>
    <property type="match status" value="1"/>
</dbReference>
<dbReference type="Gene3D" id="1.25.10.10">
    <property type="entry name" value="Leucine-rich Repeat Variant"/>
    <property type="match status" value="2"/>
</dbReference>
<evidence type="ECO:0000256" key="3">
    <source>
        <dbReference type="ARBA" id="ARBA00012483"/>
    </source>
</evidence>
<dbReference type="InterPro" id="IPR045210">
    <property type="entry name" value="RING-Ubox_PUB"/>
</dbReference>
<dbReference type="Gene3D" id="1.20.930.20">
    <property type="entry name" value="Adaptor protein Cbl, N-terminal domain"/>
    <property type="match status" value="1"/>
</dbReference>
<evidence type="ECO:0000256" key="2">
    <source>
        <dbReference type="ARBA" id="ARBA00004906"/>
    </source>
</evidence>
<feature type="repeat" description="ARM" evidence="7">
    <location>
        <begin position="452"/>
        <end position="494"/>
    </location>
</feature>
<dbReference type="Pfam" id="PF25598">
    <property type="entry name" value="ARM_PUB"/>
    <property type="match status" value="1"/>
</dbReference>
<dbReference type="InterPro" id="IPR057623">
    <property type="entry name" value="PUB12-19-like_N"/>
</dbReference>
<protein>
    <recommendedName>
        <fullName evidence="3">RING-type E3 ubiquitin transferase</fullName>
        <ecNumber evidence="3">2.3.2.27</ecNumber>
    </recommendedName>
</protein>
<dbReference type="Gene3D" id="3.30.40.10">
    <property type="entry name" value="Zinc/RING finger domain, C3HC4 (zinc finger)"/>
    <property type="match status" value="1"/>
</dbReference>
<reference evidence="9" key="1">
    <citation type="journal article" date="2023" name="Plant J.">
        <title>The genome of the king protea, Protea cynaroides.</title>
        <authorList>
            <person name="Chang J."/>
            <person name="Duong T.A."/>
            <person name="Schoeman C."/>
            <person name="Ma X."/>
            <person name="Roodt D."/>
            <person name="Barker N."/>
            <person name="Li Z."/>
            <person name="Van de Peer Y."/>
            <person name="Mizrachi E."/>
        </authorList>
    </citation>
    <scope>NUCLEOTIDE SEQUENCE</scope>
    <source>
        <tissue evidence="9">Young leaves</tissue>
    </source>
</reference>
<proteinExistence type="predicted"/>
<dbReference type="SMART" id="SM00185">
    <property type="entry name" value="ARM"/>
    <property type="match status" value="5"/>
</dbReference>
<dbReference type="PROSITE" id="PS51698">
    <property type="entry name" value="U_BOX"/>
    <property type="match status" value="1"/>
</dbReference>
<dbReference type="Pfam" id="PF25368">
    <property type="entry name" value="PUB10_N"/>
    <property type="match status" value="1"/>
</dbReference>
<dbReference type="CDD" id="cd16664">
    <property type="entry name" value="RING-Ubox_PUB"/>
    <property type="match status" value="1"/>
</dbReference>
<dbReference type="InterPro" id="IPR003613">
    <property type="entry name" value="Ubox_domain"/>
</dbReference>
<keyword evidence="4" id="KW-0808">Transferase</keyword>
<evidence type="ECO:0000256" key="7">
    <source>
        <dbReference type="PROSITE-ProRule" id="PRU00259"/>
    </source>
</evidence>
<dbReference type="GO" id="GO:0016567">
    <property type="term" value="P:protein ubiquitination"/>
    <property type="evidence" value="ECO:0007669"/>
    <property type="project" value="InterPro"/>
</dbReference>
<feature type="repeat" description="ARM" evidence="7">
    <location>
        <begin position="411"/>
        <end position="453"/>
    </location>
</feature>
<dbReference type="InterPro" id="IPR000225">
    <property type="entry name" value="Armadillo"/>
</dbReference>
<dbReference type="FunFam" id="3.30.40.10:FF:000562">
    <property type="entry name" value="RING-type E3 ubiquitin transferase"/>
    <property type="match status" value="1"/>
</dbReference>
<gene>
    <name evidence="9" type="ORF">NE237_024411</name>
</gene>
<keyword evidence="6" id="KW-0833">Ubl conjugation pathway</keyword>
<dbReference type="AlphaFoldDB" id="A0A9Q0K692"/>
<dbReference type="InterPro" id="IPR016024">
    <property type="entry name" value="ARM-type_fold"/>
</dbReference>
<organism evidence="9 10">
    <name type="scientific">Protea cynaroides</name>
    <dbReference type="NCBI Taxonomy" id="273540"/>
    <lineage>
        <taxon>Eukaryota</taxon>
        <taxon>Viridiplantae</taxon>
        <taxon>Streptophyta</taxon>
        <taxon>Embryophyta</taxon>
        <taxon>Tracheophyta</taxon>
        <taxon>Spermatophyta</taxon>
        <taxon>Magnoliopsida</taxon>
        <taxon>Proteales</taxon>
        <taxon>Proteaceae</taxon>
        <taxon>Protea</taxon>
    </lineage>
</organism>
<dbReference type="FunFam" id="1.25.10.10:FF:000082">
    <property type="entry name" value="RING-type E3 ubiquitin transferase"/>
    <property type="match status" value="1"/>
</dbReference>
<comment type="caution">
    <text evidence="9">The sequence shown here is derived from an EMBL/GenBank/DDBJ whole genome shotgun (WGS) entry which is preliminary data.</text>
</comment>
<dbReference type="SMART" id="SM00504">
    <property type="entry name" value="Ubox"/>
    <property type="match status" value="1"/>
</dbReference>
<dbReference type="EC" id="2.3.2.27" evidence="3"/>
<dbReference type="Proteomes" id="UP001141806">
    <property type="component" value="Unassembled WGS sequence"/>
</dbReference>
<evidence type="ECO:0000256" key="6">
    <source>
        <dbReference type="ARBA" id="ARBA00022786"/>
    </source>
</evidence>
<sequence length="651" mass="72488">MEEQMMMEGGGGGGGGGEIIMDKGNFSNVTNEVEESYLIQEMMDVIESVGLFTNFRKTQKKECFTLVRRMKLLVPLLEEICEFDGLIPDAAMKCLCDLKKALLFAKKLLKCCHDGSKIFLAFEGEAVMGRFHAAYEKINQALEGMPYEELQISEEMKEQVELMRVQLKRAKKRTDTQDIELAMDMMVVSPKKEDRNADSAIIERLARKLELHTVADLKAETIAIRKLIKERAGQNAESTQQILDILSKFKQIAGVEEHNMFTESSVPKTLEKSPSLVIPYEFLCPITLELMTDPVIVATGQTYERESIQKWLDSNHRTCPKTGQILIHLALAPNYALRNLILHWCEKNNVEIPKREVNVASDSSVEHKEKIVSMVQNLSSSQLDVQRKAVTKIRMLSKENPENRVLIASSGGIPPLVQLLSYPDSKIQEHTVTALLNLSIDEANKRLIAREGAIPAIIEILQNGNIEAKENSAATLFSLSILDENKVAIGNADGIPPLVDLLQNGTIRGKKDAATALFNLSLNQANKARAIKSGIVKPLLQLLSDMNLGMVDEALSILLLLVSHPEGRNAIGQLSFIETLVEFIRNGTPKNQECAISVLLELGLHNSSFILAALQYGVYEHLIEISRSGTSRAQRKANFLLQHMSKCEHIP</sequence>
<dbReference type="SUPFAM" id="SSF57850">
    <property type="entry name" value="RING/U-box"/>
    <property type="match status" value="1"/>
</dbReference>
<dbReference type="FunFam" id="1.20.930.20:FF:000002">
    <property type="entry name" value="RING-type E3 ubiquitin transferase"/>
    <property type="match status" value="1"/>
</dbReference>
<dbReference type="PANTHER" id="PTHR23315:SF49">
    <property type="entry name" value="RING-TYPE E3 UBIQUITIN TRANSFERASE"/>
    <property type="match status" value="1"/>
</dbReference>
<comment type="catalytic activity">
    <reaction evidence="1">
        <text>S-ubiquitinyl-[E2 ubiquitin-conjugating enzyme]-L-cysteine + [acceptor protein]-L-lysine = [E2 ubiquitin-conjugating enzyme]-L-cysteine + N(6)-ubiquitinyl-[acceptor protein]-L-lysine.</text>
        <dbReference type="EC" id="2.3.2.27"/>
    </reaction>
</comment>
<keyword evidence="10" id="KW-1185">Reference proteome</keyword>
<evidence type="ECO:0000313" key="9">
    <source>
        <dbReference type="EMBL" id="KAJ4964472.1"/>
    </source>
</evidence>
<evidence type="ECO:0000313" key="10">
    <source>
        <dbReference type="Proteomes" id="UP001141806"/>
    </source>
</evidence>
<feature type="domain" description="U-box" evidence="8">
    <location>
        <begin position="277"/>
        <end position="351"/>
    </location>
</feature>
<dbReference type="GO" id="GO:0061630">
    <property type="term" value="F:ubiquitin protein ligase activity"/>
    <property type="evidence" value="ECO:0007669"/>
    <property type="project" value="UniProtKB-EC"/>
</dbReference>
<evidence type="ECO:0000256" key="4">
    <source>
        <dbReference type="ARBA" id="ARBA00022679"/>
    </source>
</evidence>
<evidence type="ECO:0000256" key="1">
    <source>
        <dbReference type="ARBA" id="ARBA00000900"/>
    </source>
</evidence>
<dbReference type="PROSITE" id="PS50176">
    <property type="entry name" value="ARM_REPEAT"/>
    <property type="match status" value="3"/>
</dbReference>
<accession>A0A9Q0K692</accession>
<comment type="pathway">
    <text evidence="2">Protein modification; protein ubiquitination.</text>
</comment>
<dbReference type="InterPro" id="IPR036537">
    <property type="entry name" value="Adaptor_Cbl_N_dom_sf"/>
</dbReference>
<dbReference type="EMBL" id="JAMYWD010000008">
    <property type="protein sequence ID" value="KAJ4964472.1"/>
    <property type="molecule type" value="Genomic_DNA"/>
</dbReference>
<dbReference type="InterPro" id="IPR013083">
    <property type="entry name" value="Znf_RING/FYVE/PHD"/>
</dbReference>
<dbReference type="SUPFAM" id="SSF48371">
    <property type="entry name" value="ARM repeat"/>
    <property type="match status" value="1"/>
</dbReference>
<dbReference type="GO" id="GO:0007166">
    <property type="term" value="P:cell surface receptor signaling pathway"/>
    <property type="evidence" value="ECO:0007669"/>
    <property type="project" value="InterPro"/>
</dbReference>
<dbReference type="InterPro" id="IPR011989">
    <property type="entry name" value="ARM-like"/>
</dbReference>
<feature type="repeat" description="ARM" evidence="7">
    <location>
        <begin position="493"/>
        <end position="535"/>
    </location>
</feature>
<keyword evidence="5" id="KW-0677">Repeat</keyword>
<dbReference type="InterPro" id="IPR058678">
    <property type="entry name" value="ARM_PUB"/>
</dbReference>
<name>A0A9Q0K692_9MAGN</name>
<evidence type="ECO:0000259" key="8">
    <source>
        <dbReference type="PROSITE" id="PS51698"/>
    </source>
</evidence>